<evidence type="ECO:0000256" key="6">
    <source>
        <dbReference type="RuleBase" id="RU362125"/>
    </source>
</evidence>
<dbReference type="FunFam" id="2.40.110.10:FF:000002">
    <property type="entry name" value="Acyl-CoA dehydrogenase fadE12"/>
    <property type="match status" value="1"/>
</dbReference>
<dbReference type="SUPFAM" id="SSF56645">
    <property type="entry name" value="Acyl-CoA dehydrogenase NM domain-like"/>
    <property type="match status" value="1"/>
</dbReference>
<dbReference type="FunFam" id="1.20.140.10:FF:000001">
    <property type="entry name" value="Acyl-CoA dehydrogenase"/>
    <property type="match status" value="1"/>
</dbReference>
<comment type="cofactor">
    <cofactor evidence="1 6">
        <name>FAD</name>
        <dbReference type="ChEBI" id="CHEBI:57692"/>
    </cofactor>
</comment>
<evidence type="ECO:0000313" key="11">
    <source>
        <dbReference type="Proteomes" id="UP000186268"/>
    </source>
</evidence>
<dbReference type="InterPro" id="IPR006091">
    <property type="entry name" value="Acyl-CoA_Oxase/DH_mid-dom"/>
</dbReference>
<keyword evidence="5 6" id="KW-0560">Oxidoreductase</keyword>
<dbReference type="Gene3D" id="1.10.540.10">
    <property type="entry name" value="Acyl-CoA dehydrogenase/oxidase, N-terminal domain"/>
    <property type="match status" value="1"/>
</dbReference>
<evidence type="ECO:0000256" key="3">
    <source>
        <dbReference type="ARBA" id="ARBA00022630"/>
    </source>
</evidence>
<dbReference type="GO" id="GO:0050660">
    <property type="term" value="F:flavin adenine dinucleotide binding"/>
    <property type="evidence" value="ECO:0007669"/>
    <property type="project" value="InterPro"/>
</dbReference>
<name>A0A1Q5TTD8_9GAMM</name>
<reference evidence="10 11" key="1">
    <citation type="submission" date="2016-09" db="EMBL/GenBank/DDBJ databases">
        <title>Xenorhabdus thuongxuanensis sp. nov. and Xenorhabdus eapokensis sp. nov., isolated from Steinernema species.</title>
        <authorList>
            <person name="Kaempfer P."/>
            <person name="Tobias N.J."/>
            <person name="Phan Ke L."/>
            <person name="Bode H.B."/>
            <person name="Glaeser S.P."/>
        </authorList>
    </citation>
    <scope>NUCLEOTIDE SEQUENCE [LARGE SCALE GENOMIC DNA]</scope>
    <source>
        <strain evidence="10 11">DL20</strain>
    </source>
</reference>
<dbReference type="InterPro" id="IPR046373">
    <property type="entry name" value="Acyl-CoA_Oxase/DH_mid-dom_sf"/>
</dbReference>
<dbReference type="Gene3D" id="2.40.110.10">
    <property type="entry name" value="Butyryl-CoA Dehydrogenase, subunit A, domain 2"/>
    <property type="match status" value="1"/>
</dbReference>
<keyword evidence="4 6" id="KW-0274">FAD</keyword>
<dbReference type="SUPFAM" id="SSF47203">
    <property type="entry name" value="Acyl-CoA dehydrogenase C-terminal domain-like"/>
    <property type="match status" value="1"/>
</dbReference>
<feature type="domain" description="Acyl-CoA dehydrogenase/oxidase N-terminal" evidence="9">
    <location>
        <begin position="7"/>
        <end position="119"/>
    </location>
</feature>
<dbReference type="InterPro" id="IPR009075">
    <property type="entry name" value="AcylCo_DH/oxidase_C"/>
</dbReference>
<evidence type="ECO:0000256" key="2">
    <source>
        <dbReference type="ARBA" id="ARBA00009347"/>
    </source>
</evidence>
<dbReference type="PANTHER" id="PTHR43884">
    <property type="entry name" value="ACYL-COA DEHYDROGENASE"/>
    <property type="match status" value="1"/>
</dbReference>
<dbReference type="PIRSF" id="PIRSF016578">
    <property type="entry name" value="HsaA"/>
    <property type="match status" value="1"/>
</dbReference>
<dbReference type="Pfam" id="PF02771">
    <property type="entry name" value="Acyl-CoA_dh_N"/>
    <property type="match status" value="1"/>
</dbReference>
<dbReference type="InterPro" id="IPR013786">
    <property type="entry name" value="AcylCoA_DH/ox_N"/>
</dbReference>
<keyword evidence="11" id="KW-1185">Reference proteome</keyword>
<dbReference type="InterPro" id="IPR037069">
    <property type="entry name" value="AcylCoA_DH/ox_N_sf"/>
</dbReference>
<comment type="caution">
    <text evidence="10">The sequence shown here is derived from an EMBL/GenBank/DDBJ whole genome shotgun (WGS) entry which is preliminary data.</text>
</comment>
<evidence type="ECO:0000259" key="9">
    <source>
        <dbReference type="Pfam" id="PF02771"/>
    </source>
</evidence>
<proteinExistence type="inferred from homology"/>
<dbReference type="STRING" id="1873482.Xedl_01752"/>
<feature type="domain" description="Acyl-CoA oxidase/dehydrogenase middle" evidence="8">
    <location>
        <begin position="126"/>
        <end position="219"/>
    </location>
</feature>
<sequence length="381" mass="41811">MTNRIDEQQLLLRDKAERFAHEQLKTEIAASERTGTFFQQGWQKCAEFGLLKMAIPEEYGGEGASLSDLLSIMEGLGYGCEDMGLLFSLNAHLWTVTTQLAIHGTPAQRSRFLPGLLDGTLIGANGSTEEEAGSDVFSMRTHAVRDGDYYILNGVKTYITNAPIANLYVIYATIDPTLGPLGVTAFLVESSTPGLEVSQPLEKMGLRTAQMGRITLKNCRIPANAILGREGRGVKIFESAMEYERGCILATTLGAMRRSLEACIKHARTRRQFGQPIGKNQAISHRIADMKVNLDAARELVYRVGRLKDAGKDATMEAACAKLFVSETYTKLSMDALRIYGAKGYLADSHTERELRNSIASVIYSGTSDIQRNIIANELGL</sequence>
<dbReference type="GO" id="GO:0003995">
    <property type="term" value="F:acyl-CoA dehydrogenase activity"/>
    <property type="evidence" value="ECO:0007669"/>
    <property type="project" value="TreeGrafter"/>
</dbReference>
<feature type="domain" description="Acyl-CoA dehydrogenase/oxidase C-terminal" evidence="7">
    <location>
        <begin position="231"/>
        <end position="379"/>
    </location>
</feature>
<evidence type="ECO:0000256" key="1">
    <source>
        <dbReference type="ARBA" id="ARBA00001974"/>
    </source>
</evidence>
<organism evidence="10 11">
    <name type="scientific">Xenorhabdus eapokensis</name>
    <dbReference type="NCBI Taxonomy" id="1873482"/>
    <lineage>
        <taxon>Bacteria</taxon>
        <taxon>Pseudomonadati</taxon>
        <taxon>Pseudomonadota</taxon>
        <taxon>Gammaproteobacteria</taxon>
        <taxon>Enterobacterales</taxon>
        <taxon>Morganellaceae</taxon>
        <taxon>Xenorhabdus</taxon>
    </lineage>
</organism>
<dbReference type="InterPro" id="IPR009100">
    <property type="entry name" value="AcylCoA_DH/oxidase_NM_dom_sf"/>
</dbReference>
<dbReference type="PANTHER" id="PTHR43884:SF12">
    <property type="entry name" value="ISOVALERYL-COA DEHYDROGENASE, MITOCHONDRIAL-RELATED"/>
    <property type="match status" value="1"/>
</dbReference>
<dbReference type="AlphaFoldDB" id="A0A1Q5TTD8"/>
<evidence type="ECO:0000259" key="8">
    <source>
        <dbReference type="Pfam" id="PF02770"/>
    </source>
</evidence>
<evidence type="ECO:0000256" key="4">
    <source>
        <dbReference type="ARBA" id="ARBA00022827"/>
    </source>
</evidence>
<dbReference type="Proteomes" id="UP000186268">
    <property type="component" value="Unassembled WGS sequence"/>
</dbReference>
<gene>
    <name evidence="10" type="ORF">Xedl_01752</name>
</gene>
<dbReference type="Pfam" id="PF02770">
    <property type="entry name" value="Acyl-CoA_dh_M"/>
    <property type="match status" value="1"/>
</dbReference>
<dbReference type="OrthoDB" id="9769473at2"/>
<evidence type="ECO:0000313" key="10">
    <source>
        <dbReference type="EMBL" id="OKP03471.1"/>
    </source>
</evidence>
<dbReference type="Pfam" id="PF00441">
    <property type="entry name" value="Acyl-CoA_dh_1"/>
    <property type="match status" value="1"/>
</dbReference>
<keyword evidence="3 6" id="KW-0285">Flavoprotein</keyword>
<protein>
    <submittedName>
        <fullName evidence="10">Putative acyl-CoA dehydrogenase</fullName>
    </submittedName>
</protein>
<dbReference type="Gene3D" id="1.20.140.10">
    <property type="entry name" value="Butyryl-CoA Dehydrogenase, subunit A, domain 3"/>
    <property type="match status" value="1"/>
</dbReference>
<dbReference type="EMBL" id="MKGQ01000009">
    <property type="protein sequence ID" value="OKP03471.1"/>
    <property type="molecule type" value="Genomic_DNA"/>
</dbReference>
<evidence type="ECO:0000256" key="5">
    <source>
        <dbReference type="ARBA" id="ARBA00023002"/>
    </source>
</evidence>
<comment type="similarity">
    <text evidence="2 6">Belongs to the acyl-CoA dehydrogenase family.</text>
</comment>
<evidence type="ECO:0000259" key="7">
    <source>
        <dbReference type="Pfam" id="PF00441"/>
    </source>
</evidence>
<dbReference type="RefSeq" id="WP_074023421.1">
    <property type="nucleotide sequence ID" value="NZ_CAWNAG010000202.1"/>
</dbReference>
<accession>A0A1Q5TTD8</accession>
<dbReference type="InterPro" id="IPR036250">
    <property type="entry name" value="AcylCo_DH-like_C"/>
</dbReference>